<feature type="coiled-coil region" evidence="1">
    <location>
        <begin position="327"/>
        <end position="371"/>
    </location>
</feature>
<evidence type="ECO:0000313" key="3">
    <source>
        <dbReference type="Proteomes" id="UP000243723"/>
    </source>
</evidence>
<dbReference type="Proteomes" id="UP000243723">
    <property type="component" value="Unassembled WGS sequence"/>
</dbReference>
<dbReference type="InterPro" id="IPR036866">
    <property type="entry name" value="RibonucZ/Hydroxyglut_hydro"/>
</dbReference>
<dbReference type="InterPro" id="IPR035994">
    <property type="entry name" value="Nucleoside_phosphorylase_sf"/>
</dbReference>
<proteinExistence type="predicted"/>
<dbReference type="OrthoDB" id="194358at2759"/>
<dbReference type="PANTHER" id="PTHR46082:SF6">
    <property type="entry name" value="AAA+ ATPASE DOMAIN-CONTAINING PROTEIN-RELATED"/>
    <property type="match status" value="1"/>
</dbReference>
<dbReference type="GO" id="GO:0009116">
    <property type="term" value="P:nucleoside metabolic process"/>
    <property type="evidence" value="ECO:0007669"/>
    <property type="project" value="InterPro"/>
</dbReference>
<keyword evidence="3" id="KW-1185">Reference proteome</keyword>
<comment type="caution">
    <text evidence="2">The sequence shown here is derived from an EMBL/GenBank/DDBJ whole genome shotgun (WGS) entry which is preliminary data.</text>
</comment>
<dbReference type="Gene3D" id="3.60.15.10">
    <property type="entry name" value="Ribonuclease Z/Hydroxyacylglutathione hydrolase-like"/>
    <property type="match status" value="1"/>
</dbReference>
<protein>
    <recommendedName>
        <fullName evidence="4">Metallo-beta-lactamase domain-containing protein</fullName>
    </recommendedName>
</protein>
<accession>A0A2P8A7L8</accession>
<organism evidence="2 3">
    <name type="scientific">Elsinoe australis</name>
    <dbReference type="NCBI Taxonomy" id="40998"/>
    <lineage>
        <taxon>Eukaryota</taxon>
        <taxon>Fungi</taxon>
        <taxon>Dikarya</taxon>
        <taxon>Ascomycota</taxon>
        <taxon>Pezizomycotina</taxon>
        <taxon>Dothideomycetes</taxon>
        <taxon>Dothideomycetidae</taxon>
        <taxon>Myriangiales</taxon>
        <taxon>Elsinoaceae</taxon>
        <taxon>Elsinoe</taxon>
    </lineage>
</organism>
<evidence type="ECO:0000256" key="1">
    <source>
        <dbReference type="SAM" id="Coils"/>
    </source>
</evidence>
<gene>
    <name evidence="2" type="ORF">B9Z65_6083</name>
</gene>
<sequence length="528" mass="57754">MIAADTTPSLPKLELPAGSVSVEVSIIDTTTNIVCPTDFLLQPSMEGYEYLNLPTYAYYIKHPSGRQILFDFGGRKDWWNSSPDTALILKTLVTSIDISKGIDEILHEGGVDPASINSIIWIHWHWDHTGDPYLFPPSTELVVGAGFKKAFVPGYPTDPEGVLLDSDFAGREVREIDFSVDRKQIGDFDAYDFFGGGSLYLLDTRGHAVGHMSALARTTEDAFVFLGGDVCHHGGVFRPTKHKPVPGEISAKVPLDGSSMGTISAASAAAYVKVSFVNVRLALVTGICGDVPSSKGRPEIHLGDLIISTAVIQYDFGRQHDGIFTRKNEVEDTLGRASEQVRSLTSKMNMRQQRRMLLEEIESTLKKLEQRYSGYSRPGKENDMCFDASYLHKHRPSNHNGTCECLSSNENAVCKEAQATSCNDLGCGHDDNHARALGRALLAEKPAQGMQVHYGRIGSGNAVIKPGIYRDRVAWGDDLIAFEMEGAGVWDRIPTIVIKAVCDYTDSHKNKSWQEYAAVVAAAGAKAP</sequence>
<keyword evidence="1" id="KW-0175">Coiled coil</keyword>
<dbReference type="PANTHER" id="PTHR46082">
    <property type="entry name" value="ATP/GTP-BINDING PROTEIN-RELATED"/>
    <property type="match status" value="1"/>
</dbReference>
<dbReference type="CDD" id="cd07730">
    <property type="entry name" value="metallo-hydrolase-like_MBL-fold"/>
    <property type="match status" value="1"/>
</dbReference>
<name>A0A2P8A7L8_9PEZI</name>
<dbReference type="InterPro" id="IPR053137">
    <property type="entry name" value="NLR-like"/>
</dbReference>
<reference evidence="2 3" key="1">
    <citation type="submission" date="2017-05" db="EMBL/GenBank/DDBJ databases">
        <title>Draft genome sequence of Elsinoe australis.</title>
        <authorList>
            <person name="Cheng Q."/>
        </authorList>
    </citation>
    <scope>NUCLEOTIDE SEQUENCE [LARGE SCALE GENOMIC DNA]</scope>
    <source>
        <strain evidence="2 3">NL1</strain>
    </source>
</reference>
<dbReference type="EMBL" id="NHZQ01000060">
    <property type="protein sequence ID" value="PSK56459.1"/>
    <property type="molecule type" value="Genomic_DNA"/>
</dbReference>
<evidence type="ECO:0008006" key="4">
    <source>
        <dbReference type="Google" id="ProtNLM"/>
    </source>
</evidence>
<dbReference type="SUPFAM" id="SSF56281">
    <property type="entry name" value="Metallo-hydrolase/oxidoreductase"/>
    <property type="match status" value="1"/>
</dbReference>
<evidence type="ECO:0000313" key="2">
    <source>
        <dbReference type="EMBL" id="PSK56459.1"/>
    </source>
</evidence>
<dbReference type="AlphaFoldDB" id="A0A2P8A7L8"/>
<dbReference type="SUPFAM" id="SSF53167">
    <property type="entry name" value="Purine and uridine phosphorylases"/>
    <property type="match status" value="1"/>
</dbReference>
<dbReference type="GO" id="GO:0003824">
    <property type="term" value="F:catalytic activity"/>
    <property type="evidence" value="ECO:0007669"/>
    <property type="project" value="InterPro"/>
</dbReference>
<dbReference type="STRING" id="40998.A0A2P8A7L8"/>
<dbReference type="Gene3D" id="3.40.50.1580">
    <property type="entry name" value="Nucleoside phosphorylase domain"/>
    <property type="match status" value="1"/>
</dbReference>